<evidence type="ECO:0000313" key="3">
    <source>
        <dbReference type="EMBL" id="ANE48205.1"/>
    </source>
</evidence>
<dbReference type="PANTHER" id="PTHR43249:SF1">
    <property type="entry name" value="D-GLUCOSIDE 3-DEHYDROGENASE"/>
    <property type="match status" value="1"/>
</dbReference>
<dbReference type="InterPro" id="IPR036291">
    <property type="entry name" value="NAD(P)-bd_dom_sf"/>
</dbReference>
<name>A0A172TMB6_9BACL</name>
<proteinExistence type="predicted"/>
<sequence length="324" mass="35445">MSMKVGLAGTGWFGKVHAEILSKMDGVSVAAVCGTSAAKAEAFAAQFSGMRTYDSFLDMLDAEKLDAVYLCVPPYAHGDMESLLIERGIPFLVEKPLHTGIETPRSIVEQLKLRPVITSVGYHLRYRETVKQMRESIEQSGLGMVTGAWMGSFVNNAWWPKQELSGGQFVEQTTHLVDLMRYVAGEATEVYASFAQREMHRKYDDVSVADVGTVTLKLASGAIANLSNTCILPDGMFDTGLKFYTADGVLDWTMSELKTITSGNDVQVSKDEANPYELENEIFIHAVRTGDPSGICSSYEDALRSQEITVAATESARTGKPIQI</sequence>
<dbReference type="EMBL" id="CP011388">
    <property type="protein sequence ID" value="ANE48205.1"/>
    <property type="molecule type" value="Genomic_DNA"/>
</dbReference>
<dbReference type="Gene3D" id="3.30.360.10">
    <property type="entry name" value="Dihydrodipicolinate Reductase, domain 2"/>
    <property type="match status" value="1"/>
</dbReference>
<feature type="domain" description="Gfo/Idh/MocA-like oxidoreductase N-terminal" evidence="1">
    <location>
        <begin position="3"/>
        <end position="122"/>
    </location>
</feature>
<gene>
    <name evidence="3" type="ORF">SY83_20065</name>
</gene>
<evidence type="ECO:0000313" key="4">
    <source>
        <dbReference type="Proteomes" id="UP000076927"/>
    </source>
</evidence>
<dbReference type="SUPFAM" id="SSF51735">
    <property type="entry name" value="NAD(P)-binding Rossmann-fold domains"/>
    <property type="match status" value="1"/>
</dbReference>
<organism evidence="3 4">
    <name type="scientific">Paenibacillus swuensis</name>
    <dbReference type="NCBI Taxonomy" id="1178515"/>
    <lineage>
        <taxon>Bacteria</taxon>
        <taxon>Bacillati</taxon>
        <taxon>Bacillota</taxon>
        <taxon>Bacilli</taxon>
        <taxon>Bacillales</taxon>
        <taxon>Paenibacillaceae</taxon>
        <taxon>Paenibacillus</taxon>
    </lineage>
</organism>
<dbReference type="STRING" id="1178515.SY83_20065"/>
<dbReference type="RefSeq" id="WP_068609762.1">
    <property type="nucleotide sequence ID" value="NZ_CP011388.1"/>
</dbReference>
<dbReference type="Gene3D" id="3.40.50.720">
    <property type="entry name" value="NAD(P)-binding Rossmann-like Domain"/>
    <property type="match status" value="1"/>
</dbReference>
<dbReference type="GO" id="GO:0000166">
    <property type="term" value="F:nucleotide binding"/>
    <property type="evidence" value="ECO:0007669"/>
    <property type="project" value="InterPro"/>
</dbReference>
<dbReference type="InterPro" id="IPR052515">
    <property type="entry name" value="Gfo/Idh/MocA_Oxidoreductase"/>
</dbReference>
<dbReference type="Pfam" id="PF22725">
    <property type="entry name" value="GFO_IDH_MocA_C3"/>
    <property type="match status" value="1"/>
</dbReference>
<reference evidence="3 4" key="1">
    <citation type="submission" date="2015-01" db="EMBL/GenBank/DDBJ databases">
        <title>Paenibacillus swuensis/DY6/whole genome sequencing.</title>
        <authorList>
            <person name="Kim M.K."/>
            <person name="Srinivasan S."/>
            <person name="Lee J.-J."/>
        </authorList>
    </citation>
    <scope>NUCLEOTIDE SEQUENCE [LARGE SCALE GENOMIC DNA]</scope>
    <source>
        <strain evidence="3 4">DY6</strain>
    </source>
</reference>
<dbReference type="PATRIC" id="fig|1178515.4.peg.4059"/>
<dbReference type="KEGG" id="pswu:SY83_20065"/>
<evidence type="ECO:0000259" key="1">
    <source>
        <dbReference type="Pfam" id="PF01408"/>
    </source>
</evidence>
<protein>
    <submittedName>
        <fullName evidence="3">Oxidoreductase</fullName>
    </submittedName>
</protein>
<dbReference type="PANTHER" id="PTHR43249">
    <property type="entry name" value="UDP-N-ACETYL-2-AMINO-2-DEOXY-D-GLUCURONATE OXIDASE"/>
    <property type="match status" value="1"/>
</dbReference>
<dbReference type="Proteomes" id="UP000076927">
    <property type="component" value="Chromosome"/>
</dbReference>
<dbReference type="InterPro" id="IPR000683">
    <property type="entry name" value="Gfo/Idh/MocA-like_OxRdtase_N"/>
</dbReference>
<feature type="domain" description="GFO/IDH/MocA-like oxidoreductase" evidence="2">
    <location>
        <begin position="132"/>
        <end position="245"/>
    </location>
</feature>
<dbReference type="AlphaFoldDB" id="A0A172TMB6"/>
<dbReference type="InterPro" id="IPR055170">
    <property type="entry name" value="GFO_IDH_MocA-like_dom"/>
</dbReference>
<keyword evidence="4" id="KW-1185">Reference proteome</keyword>
<dbReference type="SUPFAM" id="SSF55347">
    <property type="entry name" value="Glyceraldehyde-3-phosphate dehydrogenase-like, C-terminal domain"/>
    <property type="match status" value="1"/>
</dbReference>
<evidence type="ECO:0000259" key="2">
    <source>
        <dbReference type="Pfam" id="PF22725"/>
    </source>
</evidence>
<accession>A0A172TMB6</accession>
<dbReference type="Pfam" id="PF01408">
    <property type="entry name" value="GFO_IDH_MocA"/>
    <property type="match status" value="1"/>
</dbReference>
<dbReference type="OrthoDB" id="9815825at2"/>